<dbReference type="InterPro" id="IPR007732">
    <property type="entry name" value="Cyt_b558_asu"/>
</dbReference>
<evidence type="ECO:0000256" key="7">
    <source>
        <dbReference type="ARBA" id="ARBA00030298"/>
    </source>
</evidence>
<proteinExistence type="inferred from homology"/>
<dbReference type="AlphaFoldDB" id="A0A151ZJ87"/>
<evidence type="ECO:0000256" key="1">
    <source>
        <dbReference type="ARBA" id="ARBA00004236"/>
    </source>
</evidence>
<dbReference type="PANTHER" id="PTHR15168">
    <property type="entry name" value="CYTOCHROME B-245 LIGHT CHAIN"/>
    <property type="match status" value="1"/>
</dbReference>
<dbReference type="Pfam" id="PF05038">
    <property type="entry name" value="Cytochrom_B558a"/>
    <property type="match status" value="1"/>
</dbReference>
<protein>
    <recommendedName>
        <fullName evidence="7">p22-phox</fullName>
    </recommendedName>
</protein>
<name>A0A151ZJ87_TIELA</name>
<evidence type="ECO:0000256" key="5">
    <source>
        <dbReference type="ARBA" id="ARBA00022989"/>
    </source>
</evidence>
<comment type="caution">
    <text evidence="9">The sequence shown here is derived from an EMBL/GenBank/DDBJ whole genome shotgun (WGS) entry which is preliminary data.</text>
</comment>
<gene>
    <name evidence="9" type="ORF">DLAC_04317</name>
</gene>
<accession>A0A151ZJ87</accession>
<keyword evidence="6 8" id="KW-0472">Membrane</keyword>
<comment type="subcellular location">
    <subcellularLocation>
        <location evidence="1">Cell membrane</location>
    </subcellularLocation>
</comment>
<keyword evidence="10" id="KW-1185">Reference proteome</keyword>
<dbReference type="OMA" id="MIGMAAC"/>
<keyword evidence="3" id="KW-1003">Cell membrane</keyword>
<evidence type="ECO:0000256" key="4">
    <source>
        <dbReference type="ARBA" id="ARBA00022692"/>
    </source>
</evidence>
<evidence type="ECO:0000256" key="3">
    <source>
        <dbReference type="ARBA" id="ARBA00022475"/>
    </source>
</evidence>
<keyword evidence="4 8" id="KW-0812">Transmembrane</keyword>
<feature type="transmembrane region" description="Helical" evidence="8">
    <location>
        <begin position="78"/>
        <end position="95"/>
    </location>
</feature>
<dbReference type="EMBL" id="LODT01000022">
    <property type="protein sequence ID" value="KYQ94043.1"/>
    <property type="molecule type" value="Genomic_DNA"/>
</dbReference>
<dbReference type="OrthoDB" id="2445232at2759"/>
<feature type="transmembrane region" description="Helical" evidence="8">
    <location>
        <begin position="50"/>
        <end position="72"/>
    </location>
</feature>
<evidence type="ECO:0000256" key="6">
    <source>
        <dbReference type="ARBA" id="ARBA00023136"/>
    </source>
</evidence>
<dbReference type="InParanoid" id="A0A151ZJ87"/>
<reference evidence="9 10" key="1">
    <citation type="submission" date="2015-12" db="EMBL/GenBank/DDBJ databases">
        <title>Dictyostelia acquired genes for synthesis and detection of signals that induce cell-type specialization by lateral gene transfer from prokaryotes.</title>
        <authorList>
            <person name="Gloeckner G."/>
            <person name="Schaap P."/>
        </authorList>
    </citation>
    <scope>NUCLEOTIDE SEQUENCE [LARGE SCALE GENOMIC DNA]</scope>
    <source>
        <strain evidence="9 10">TK</strain>
    </source>
</reference>
<feature type="transmembrane region" description="Helical" evidence="8">
    <location>
        <begin position="27"/>
        <end position="43"/>
    </location>
</feature>
<dbReference type="GO" id="GO:0005886">
    <property type="term" value="C:plasma membrane"/>
    <property type="evidence" value="ECO:0007669"/>
    <property type="project" value="UniProtKB-SubCell"/>
</dbReference>
<dbReference type="FunCoup" id="A0A151ZJ87">
    <property type="interactions" value="43"/>
</dbReference>
<keyword evidence="5 8" id="KW-1133">Transmembrane helix</keyword>
<sequence>MIGLAACWILVAGGIMGLWYDRRYVAIYSIVIGVVLYPFFWPLKYLGPLLAIFQQFWVAGILCFGLSILTFFSVPTTLGGIILGIAGVIYIFAAFRGEKGAYFEKKD</sequence>
<evidence type="ECO:0000256" key="2">
    <source>
        <dbReference type="ARBA" id="ARBA00010590"/>
    </source>
</evidence>
<evidence type="ECO:0000313" key="10">
    <source>
        <dbReference type="Proteomes" id="UP000076078"/>
    </source>
</evidence>
<dbReference type="PANTHER" id="PTHR15168:SF0">
    <property type="entry name" value="CYTOCHROME B-245 LIGHT CHAIN"/>
    <property type="match status" value="1"/>
</dbReference>
<organism evidence="9 10">
    <name type="scientific">Tieghemostelium lacteum</name>
    <name type="common">Slime mold</name>
    <name type="synonym">Dictyostelium lacteum</name>
    <dbReference type="NCBI Taxonomy" id="361077"/>
    <lineage>
        <taxon>Eukaryota</taxon>
        <taxon>Amoebozoa</taxon>
        <taxon>Evosea</taxon>
        <taxon>Eumycetozoa</taxon>
        <taxon>Dictyostelia</taxon>
        <taxon>Dictyosteliales</taxon>
        <taxon>Raperosteliaceae</taxon>
        <taxon>Tieghemostelium</taxon>
    </lineage>
</organism>
<evidence type="ECO:0000256" key="8">
    <source>
        <dbReference type="SAM" id="Phobius"/>
    </source>
</evidence>
<dbReference type="Proteomes" id="UP000076078">
    <property type="component" value="Unassembled WGS sequence"/>
</dbReference>
<comment type="similarity">
    <text evidence="2">Belongs to the p22phox family.</text>
</comment>
<dbReference type="GO" id="GO:0020037">
    <property type="term" value="F:heme binding"/>
    <property type="evidence" value="ECO:0007669"/>
    <property type="project" value="InterPro"/>
</dbReference>
<evidence type="ECO:0000313" key="9">
    <source>
        <dbReference type="EMBL" id="KYQ94043.1"/>
    </source>
</evidence>